<feature type="transmembrane region" description="Helical" evidence="6">
    <location>
        <begin position="14"/>
        <end position="34"/>
    </location>
</feature>
<protein>
    <recommendedName>
        <fullName evidence="3">Probable multidrug resistance protein NorM</fullName>
    </recommendedName>
    <alternativeName>
        <fullName evidence="5">Multidrug-efflux transporter</fullName>
    </alternativeName>
</protein>
<keyword evidence="4" id="KW-0813">Transport</keyword>
<dbReference type="InterPro" id="IPR002528">
    <property type="entry name" value="MATE_fam"/>
</dbReference>
<evidence type="ECO:0000313" key="7">
    <source>
        <dbReference type="EMBL" id="EUJ33016.1"/>
    </source>
</evidence>
<keyword evidence="6" id="KW-0472">Membrane</keyword>
<dbReference type="PANTHER" id="PTHR43298">
    <property type="entry name" value="MULTIDRUG RESISTANCE PROTEIN NORM-RELATED"/>
    <property type="match status" value="1"/>
</dbReference>
<keyword evidence="8" id="KW-1185">Reference proteome</keyword>
<evidence type="ECO:0000256" key="5">
    <source>
        <dbReference type="ARBA" id="ARBA00031636"/>
    </source>
</evidence>
<comment type="similarity">
    <text evidence="2">Belongs to the multi antimicrobial extrusion (MATE) (TC 2.A.66.1) family.</text>
</comment>
<feature type="transmembrane region" description="Helical" evidence="6">
    <location>
        <begin position="46"/>
        <end position="75"/>
    </location>
</feature>
<gene>
    <name evidence="7" type="ORF">MFLO_05375</name>
</gene>
<dbReference type="Pfam" id="PF01554">
    <property type="entry name" value="MatE"/>
    <property type="match status" value="1"/>
</dbReference>
<reference evidence="7 8" key="1">
    <citation type="journal article" date="2014" name="Int. J. Syst. Evol. Microbiol.">
        <title>Listeria floridensis sp. nov., Listeria aquatica sp. nov., Listeria cornellensis sp. nov., Listeria riparia sp. nov. and Listeria grandensis sp. nov., from agricultural and natural environments.</title>
        <authorList>
            <person name="den Bakker H.C."/>
            <person name="Warchocki S."/>
            <person name="Wright E.M."/>
            <person name="Allred A.F."/>
            <person name="Ahlstrom C."/>
            <person name="Manuel C.S."/>
            <person name="Stasiewicz M.J."/>
            <person name="Burrell A."/>
            <person name="Roof S."/>
            <person name="Strawn L."/>
            <person name="Fortes E.D."/>
            <person name="Nightingale K.K."/>
            <person name="Kephart D."/>
            <person name="Wiedmann M."/>
        </authorList>
    </citation>
    <scope>NUCLEOTIDE SEQUENCE [LARGE SCALE GENOMIC DNA]</scope>
    <source>
        <strain evidence="7 8">FSL S10-1187</strain>
    </source>
</reference>
<organism evidence="7 8">
    <name type="scientific">Listeria floridensis FSL S10-1187</name>
    <dbReference type="NCBI Taxonomy" id="1265817"/>
    <lineage>
        <taxon>Bacteria</taxon>
        <taxon>Bacillati</taxon>
        <taxon>Bacillota</taxon>
        <taxon>Bacilli</taxon>
        <taxon>Bacillales</taxon>
        <taxon>Listeriaceae</taxon>
        <taxon>Listeria</taxon>
    </lineage>
</organism>
<evidence type="ECO:0000256" key="2">
    <source>
        <dbReference type="ARBA" id="ARBA00010199"/>
    </source>
</evidence>
<dbReference type="Proteomes" id="UP000019249">
    <property type="component" value="Unassembled WGS sequence"/>
</dbReference>
<proteinExistence type="inferred from homology"/>
<name>A0ABN0RGM7_9LIST</name>
<accession>A0ABN0RGM7</accession>
<evidence type="ECO:0000313" key="8">
    <source>
        <dbReference type="Proteomes" id="UP000019249"/>
    </source>
</evidence>
<comment type="function">
    <text evidence="1">Multidrug efflux pump.</text>
</comment>
<evidence type="ECO:0000256" key="1">
    <source>
        <dbReference type="ARBA" id="ARBA00003408"/>
    </source>
</evidence>
<evidence type="ECO:0000256" key="3">
    <source>
        <dbReference type="ARBA" id="ARBA00020268"/>
    </source>
</evidence>
<dbReference type="PANTHER" id="PTHR43298:SF2">
    <property type="entry name" value="FMN_FAD EXPORTER YEEO-RELATED"/>
    <property type="match status" value="1"/>
</dbReference>
<keyword evidence="6" id="KW-1133">Transmembrane helix</keyword>
<sequence>MIEQTSYFNKWKQFLIIFTPIVITQLALFSMAFFDTTMSGHYSNQALAGVAIGSSLWSPINASFSGLLMAVTPIISQLIGAKKRT</sequence>
<dbReference type="InterPro" id="IPR050222">
    <property type="entry name" value="MATE_MdtK"/>
</dbReference>
<dbReference type="EMBL" id="AODF01000008">
    <property type="protein sequence ID" value="EUJ33016.1"/>
    <property type="molecule type" value="Genomic_DNA"/>
</dbReference>
<evidence type="ECO:0000256" key="6">
    <source>
        <dbReference type="SAM" id="Phobius"/>
    </source>
</evidence>
<evidence type="ECO:0000256" key="4">
    <source>
        <dbReference type="ARBA" id="ARBA00022448"/>
    </source>
</evidence>
<keyword evidence="6" id="KW-0812">Transmembrane</keyword>
<comment type="caution">
    <text evidence="7">The sequence shown here is derived from an EMBL/GenBank/DDBJ whole genome shotgun (WGS) entry which is preliminary data.</text>
</comment>